<reference evidence="12" key="1">
    <citation type="submission" date="2022-04" db="EMBL/GenBank/DDBJ databases">
        <title>Hymenobacter sp. isolated from the air.</title>
        <authorList>
            <person name="Won M."/>
            <person name="Lee C.-M."/>
            <person name="Woen H.-Y."/>
            <person name="Kwon S.-W."/>
        </authorList>
    </citation>
    <scope>NUCLEOTIDE SEQUENCE</scope>
    <source>
        <strain evidence="12">5420S-77</strain>
        <plasmid evidence="12">unnamed1</plasmid>
    </source>
</reference>
<dbReference type="PANTHER" id="PTHR13460:SF0">
    <property type="entry name" value="MALECTIN"/>
    <property type="match status" value="1"/>
</dbReference>
<sequence>MNSTTLSGSGTDSDGTVAGYAWTQVSGPSPATFSNATTAQPTVSGLVAGSYVFSLIVTDNAGLASAADQVAVTVNPASTGGGNAVYRLNAGGGAVNTSAGAFAADQYFSGGNASDTSSPIAGTNDDALYQTERWGSMTYNLPVSNGTYTVKLHFAEIYWSAPGQRVFDVSAEGTKVLSAYDILKKVGQNTATTETFTVNVTDGQLTLAFAPGASGADEPKVSAIEVLTSGSTGNQPPVANAGPDKTITLPTNSTSLTGSGTDTDGSVASYTWAQVSGPNNATFSSKTVATPTISGLVAGPYVFSLVVTDNAGATSAADQVAVTVNSAPTGGTTAVYRLNAGGPAVTTSGLAFAADQYVTGGNVSDSSNPIAGTTDDVLYQTERWGSMTYALPVSNGTYTVKLHFAEVYWNAPGQRVFDVTAEGTKVLSAYDIVKKVGQNTATIETFTVNVTDGNLTLAFAPGASGADEPKISAIEVLTSGSTGNQPPWPMPDQIKPSRYPPTARA</sequence>
<evidence type="ECO:0000256" key="1">
    <source>
        <dbReference type="ARBA" id="ARBA00004115"/>
    </source>
</evidence>
<evidence type="ECO:0000256" key="7">
    <source>
        <dbReference type="ARBA" id="ARBA00023136"/>
    </source>
</evidence>
<gene>
    <name evidence="12" type="ORF">MUN86_24350</name>
</gene>
<protein>
    <submittedName>
        <fullName evidence="12">Malectin domain-containing carbohydrate-binding protein</fullName>
    </submittedName>
</protein>
<dbReference type="InterPro" id="IPR008979">
    <property type="entry name" value="Galactose-bd-like_sf"/>
</dbReference>
<feature type="domain" description="PKD" evidence="11">
    <location>
        <begin position="1"/>
        <end position="79"/>
    </location>
</feature>
<evidence type="ECO:0000256" key="3">
    <source>
        <dbReference type="ARBA" id="ARBA00022692"/>
    </source>
</evidence>
<dbReference type="PANTHER" id="PTHR13460">
    <property type="match status" value="1"/>
</dbReference>
<evidence type="ECO:0000256" key="2">
    <source>
        <dbReference type="ARBA" id="ARBA00009141"/>
    </source>
</evidence>
<keyword evidence="12" id="KW-0614">Plasmid</keyword>
<keyword evidence="4" id="KW-0732">Signal</keyword>
<evidence type="ECO:0000313" key="13">
    <source>
        <dbReference type="Proteomes" id="UP000830401"/>
    </source>
</evidence>
<dbReference type="InterPro" id="IPR022409">
    <property type="entry name" value="PKD/Chitinase_dom"/>
</dbReference>
<dbReference type="PROSITE" id="PS50093">
    <property type="entry name" value="PKD"/>
    <property type="match status" value="1"/>
</dbReference>
<evidence type="ECO:0000256" key="4">
    <source>
        <dbReference type="ARBA" id="ARBA00022729"/>
    </source>
</evidence>
<feature type="region of interest" description="Disordered" evidence="10">
    <location>
        <begin position="229"/>
        <end position="262"/>
    </location>
</feature>
<dbReference type="Gene3D" id="2.60.40.10">
    <property type="entry name" value="Immunoglobulins"/>
    <property type="match status" value="2"/>
</dbReference>
<evidence type="ECO:0000256" key="6">
    <source>
        <dbReference type="ARBA" id="ARBA00022989"/>
    </source>
</evidence>
<proteinExistence type="inferred from homology"/>
<keyword evidence="6" id="KW-1133">Transmembrane helix</keyword>
<feature type="compositionally biased region" description="Low complexity" evidence="10">
    <location>
        <begin position="248"/>
        <end position="262"/>
    </location>
</feature>
<organism evidence="12 13">
    <name type="scientific">Hymenobacter volaticus</name>
    <dbReference type="NCBI Taxonomy" id="2932254"/>
    <lineage>
        <taxon>Bacteria</taxon>
        <taxon>Pseudomonadati</taxon>
        <taxon>Bacteroidota</taxon>
        <taxon>Cytophagia</taxon>
        <taxon>Cytophagales</taxon>
        <taxon>Hymenobacteraceae</taxon>
        <taxon>Hymenobacter</taxon>
    </lineage>
</organism>
<keyword evidence="9" id="KW-0119">Carbohydrate metabolism</keyword>
<comment type="similarity">
    <text evidence="2">Belongs to the malectin family.</text>
</comment>
<dbReference type="InterPro" id="IPR013783">
    <property type="entry name" value="Ig-like_fold"/>
</dbReference>
<dbReference type="InterPro" id="IPR000601">
    <property type="entry name" value="PKD_dom"/>
</dbReference>
<keyword evidence="7" id="KW-0472">Membrane</keyword>
<feature type="region of interest" description="Disordered" evidence="10">
    <location>
        <begin position="478"/>
        <end position="505"/>
    </location>
</feature>
<geneLocation type="plasmid" evidence="12 13">
    <name>unnamed1</name>
</geneLocation>
<dbReference type="Pfam" id="PF22352">
    <property type="entry name" value="K319L-like_PKD"/>
    <property type="match status" value="2"/>
</dbReference>
<dbReference type="InterPro" id="IPR035986">
    <property type="entry name" value="PKD_dom_sf"/>
</dbReference>
<keyword evidence="13" id="KW-1185">Reference proteome</keyword>
<dbReference type="SUPFAM" id="SSF49299">
    <property type="entry name" value="PKD domain"/>
    <property type="match status" value="2"/>
</dbReference>
<accession>A0ABY4GCJ7</accession>
<dbReference type="Pfam" id="PF11721">
    <property type="entry name" value="Malectin"/>
    <property type="match status" value="2"/>
</dbReference>
<keyword evidence="3" id="KW-0812">Transmembrane</keyword>
<dbReference type="Gene3D" id="2.60.120.430">
    <property type="entry name" value="Galactose-binding lectin"/>
    <property type="match status" value="2"/>
</dbReference>
<evidence type="ECO:0000256" key="9">
    <source>
        <dbReference type="ARBA" id="ARBA00023277"/>
    </source>
</evidence>
<comment type="subcellular location">
    <subcellularLocation>
        <location evidence="1">Endoplasmic reticulum membrane</location>
        <topology evidence="1">Single-pass type I membrane protein</topology>
    </subcellularLocation>
</comment>
<keyword evidence="5" id="KW-0256">Endoplasmic reticulum</keyword>
<dbReference type="RefSeq" id="WP_245126033.1">
    <property type="nucleotide sequence ID" value="NZ_CP095062.1"/>
</dbReference>
<evidence type="ECO:0000256" key="10">
    <source>
        <dbReference type="SAM" id="MobiDB-lite"/>
    </source>
</evidence>
<dbReference type="SUPFAM" id="SSF49785">
    <property type="entry name" value="Galactose-binding domain-like"/>
    <property type="match status" value="2"/>
</dbReference>
<evidence type="ECO:0000256" key="8">
    <source>
        <dbReference type="ARBA" id="ARBA00023180"/>
    </source>
</evidence>
<dbReference type="Proteomes" id="UP000830401">
    <property type="component" value="Plasmid unnamed1"/>
</dbReference>
<dbReference type="InterPro" id="IPR021720">
    <property type="entry name" value="Malectin_dom"/>
</dbReference>
<dbReference type="EMBL" id="CP095062">
    <property type="protein sequence ID" value="UOQ68635.1"/>
    <property type="molecule type" value="Genomic_DNA"/>
</dbReference>
<dbReference type="InterPro" id="IPR039155">
    <property type="entry name" value="MLEC"/>
</dbReference>
<evidence type="ECO:0000256" key="5">
    <source>
        <dbReference type="ARBA" id="ARBA00022824"/>
    </source>
</evidence>
<keyword evidence="8" id="KW-0325">Glycoprotein</keyword>
<evidence type="ECO:0000259" key="11">
    <source>
        <dbReference type="PROSITE" id="PS50093"/>
    </source>
</evidence>
<evidence type="ECO:0000313" key="12">
    <source>
        <dbReference type="EMBL" id="UOQ68635.1"/>
    </source>
</evidence>
<dbReference type="SMART" id="SM00089">
    <property type="entry name" value="PKD"/>
    <property type="match status" value="2"/>
</dbReference>
<name>A0ABY4GCJ7_9BACT</name>